<name>A0A847D4M9_9LACT</name>
<dbReference type="Gene3D" id="2.30.30.40">
    <property type="entry name" value="SH3 Domains"/>
    <property type="match status" value="1"/>
</dbReference>
<gene>
    <name evidence="3" type="ORF">GX662_04715</name>
</gene>
<evidence type="ECO:0000259" key="2">
    <source>
        <dbReference type="SMART" id="SM00644"/>
    </source>
</evidence>
<dbReference type="GO" id="GO:0008745">
    <property type="term" value="F:N-acetylmuramoyl-L-alanine amidase activity"/>
    <property type="evidence" value="ECO:0007669"/>
    <property type="project" value="InterPro"/>
</dbReference>
<sequence>MAYQIDYRIIDYTGRKTDANNYVIAHESGNPKNVGPNSLENEVKYMQSQAAKGGAFTSHWVGSGGKIIQIAPVGKIQYGAGGVANPKSFAQVELARTNDAATFKKDYAAYVWLLRMLAAECGIPQTLDTTGKGIKTHLWVTKNLGNTTHTDPYGYLNSWGISNAQFAKDITNGLENTITPVTPAPTPTPAPPKPASKWVAESGTFSPNFAINVRNAPNTSAGIVATYSAGERVRYDSYFNDGRYVWIHYKSYSGHDRYMVCRENGTAWGSFY</sequence>
<proteinExistence type="predicted"/>
<dbReference type="Pfam" id="PF01510">
    <property type="entry name" value="Amidase_2"/>
    <property type="match status" value="1"/>
</dbReference>
<evidence type="ECO:0000313" key="3">
    <source>
        <dbReference type="EMBL" id="NLD31545.1"/>
    </source>
</evidence>
<dbReference type="InterPro" id="IPR003646">
    <property type="entry name" value="SH3-like_bac-type"/>
</dbReference>
<feature type="domain" description="N-acetylmuramoyl-L-alanine amidase" evidence="2">
    <location>
        <begin position="10"/>
        <end position="153"/>
    </location>
</feature>
<dbReference type="Proteomes" id="UP000589373">
    <property type="component" value="Unassembled WGS sequence"/>
</dbReference>
<evidence type="ECO:0000313" key="4">
    <source>
        <dbReference type="Proteomes" id="UP000589373"/>
    </source>
</evidence>
<dbReference type="Pfam" id="PF08460">
    <property type="entry name" value="SH3_5"/>
    <property type="match status" value="1"/>
</dbReference>
<dbReference type="SMART" id="SM00644">
    <property type="entry name" value="Ami_2"/>
    <property type="match status" value="1"/>
</dbReference>
<evidence type="ECO:0008006" key="5">
    <source>
        <dbReference type="Google" id="ProtNLM"/>
    </source>
</evidence>
<dbReference type="EMBL" id="JAAZCD010000112">
    <property type="protein sequence ID" value="NLD31545.1"/>
    <property type="molecule type" value="Genomic_DNA"/>
</dbReference>
<feature type="domain" description="SH3b" evidence="1">
    <location>
        <begin position="200"/>
        <end position="264"/>
    </location>
</feature>
<dbReference type="RefSeq" id="WP_276645185.1">
    <property type="nucleotide sequence ID" value="NZ_JAAZCD010000112.1"/>
</dbReference>
<dbReference type="SUPFAM" id="SSF55846">
    <property type="entry name" value="N-acetylmuramoyl-L-alanine amidase-like"/>
    <property type="match status" value="1"/>
</dbReference>
<dbReference type="CDD" id="cd06583">
    <property type="entry name" value="PGRP"/>
    <property type="match status" value="1"/>
</dbReference>
<organism evidence="3 4">
    <name type="scientific">Trichococcus flocculiformis</name>
    <dbReference type="NCBI Taxonomy" id="82803"/>
    <lineage>
        <taxon>Bacteria</taxon>
        <taxon>Bacillati</taxon>
        <taxon>Bacillota</taxon>
        <taxon>Bacilli</taxon>
        <taxon>Lactobacillales</taxon>
        <taxon>Carnobacteriaceae</taxon>
        <taxon>Trichococcus</taxon>
    </lineage>
</organism>
<protein>
    <recommendedName>
        <fullName evidence="5">N-acetylmuramoyl-l-alanine amidase</fullName>
    </recommendedName>
</protein>
<comment type="caution">
    <text evidence="3">The sequence shown here is derived from an EMBL/GenBank/DDBJ whole genome shotgun (WGS) entry which is preliminary data.</text>
</comment>
<reference evidence="3 4" key="1">
    <citation type="journal article" date="2020" name="Biotechnol. Biofuels">
        <title>New insights from the biogas microbiome by comprehensive genome-resolved metagenomics of nearly 1600 species originating from multiple anaerobic digesters.</title>
        <authorList>
            <person name="Campanaro S."/>
            <person name="Treu L."/>
            <person name="Rodriguez-R L.M."/>
            <person name="Kovalovszki A."/>
            <person name="Ziels R.M."/>
            <person name="Maus I."/>
            <person name="Zhu X."/>
            <person name="Kougias P.G."/>
            <person name="Basile A."/>
            <person name="Luo G."/>
            <person name="Schluter A."/>
            <person name="Konstantinidis K.T."/>
            <person name="Angelidaki I."/>
        </authorList>
    </citation>
    <scope>NUCLEOTIDE SEQUENCE [LARGE SCALE GENOMIC DNA]</scope>
    <source>
        <strain evidence="3">AS07pgkLD_105</strain>
    </source>
</reference>
<dbReference type="Gene3D" id="3.40.80.10">
    <property type="entry name" value="Peptidoglycan recognition protein-like"/>
    <property type="match status" value="1"/>
</dbReference>
<dbReference type="InterPro" id="IPR002502">
    <property type="entry name" value="Amidase_domain"/>
</dbReference>
<accession>A0A847D4M9</accession>
<dbReference type="GO" id="GO:0009253">
    <property type="term" value="P:peptidoglycan catabolic process"/>
    <property type="evidence" value="ECO:0007669"/>
    <property type="project" value="InterPro"/>
</dbReference>
<evidence type="ECO:0000259" key="1">
    <source>
        <dbReference type="SMART" id="SM00287"/>
    </source>
</evidence>
<dbReference type="InterPro" id="IPR036505">
    <property type="entry name" value="Amidase/PGRP_sf"/>
</dbReference>
<dbReference type="AlphaFoldDB" id="A0A847D4M9"/>
<dbReference type="SMART" id="SM00287">
    <property type="entry name" value="SH3b"/>
    <property type="match status" value="1"/>
</dbReference>